<keyword evidence="6 13" id="KW-1133">Transmembrane helix</keyword>
<reference evidence="15" key="3">
    <citation type="submission" date="2025-08" db="UniProtKB">
        <authorList>
            <consortium name="Ensembl"/>
        </authorList>
    </citation>
    <scope>IDENTIFICATION</scope>
    <source>
        <strain evidence="15">JP 163 A</strain>
    </source>
</reference>
<dbReference type="InterPro" id="IPR017452">
    <property type="entry name" value="GPCR_Rhodpsn_7TM"/>
</dbReference>
<dbReference type="InterPro" id="IPR000725">
    <property type="entry name" value="Olfact_rcpt"/>
</dbReference>
<feature type="transmembrane region" description="Helical" evidence="13">
    <location>
        <begin position="238"/>
        <end position="255"/>
    </location>
</feature>
<reference evidence="16" key="1">
    <citation type="submission" date="2012-01" db="EMBL/GenBank/DDBJ databases">
        <authorList>
            <person name="Walter R."/>
            <person name="Schartl M."/>
            <person name="Warren W."/>
        </authorList>
    </citation>
    <scope>NUCLEOTIDE SEQUENCE [LARGE SCALE GENOMIC DNA]</scope>
    <source>
        <strain evidence="16">JP 163 A</strain>
    </source>
</reference>
<dbReference type="eggNOG" id="ENOG502QUKK">
    <property type="taxonomic scope" value="Eukaryota"/>
</dbReference>
<dbReference type="Proteomes" id="UP000002852">
    <property type="component" value="Unassembled WGS sequence"/>
</dbReference>
<dbReference type="PANTHER" id="PTHR26451">
    <property type="entry name" value="G_PROTEIN_RECEP_F1_2 DOMAIN-CONTAINING PROTEIN"/>
    <property type="match status" value="1"/>
</dbReference>
<dbReference type="HOGENOM" id="CLU_012526_0_1_1"/>
<sequence length="308" mass="34348">MENQTSVIPLNQPIVFELEGFDVQPGNGPFMFLLALLAYIAALLGNGVVICVIMTDKNLHRPMFVMICHLMVCDLLGATMVLPRLMMDLLMGLKKIAYIPAIVQAFCAHTYGAAMSTVLAAMAYDRYVAVCEPLRYHSIMTSARLHSCCAVAWIVALLLIAVLFSFHMNVPLCGRLIQNVYCSNRGILNLACIPTPQSTWTFIIIAYSYIRILTVSLKQGRTNRSIRSKAFQTCAPHIVVYILFQIASLIVILIQRFPSLSQNMKKFFTVLIFIVPPILNPIIYGLIKTVFSKSYWANTAAKSSKSKI</sequence>
<organism evidence="15 16">
    <name type="scientific">Xiphophorus maculatus</name>
    <name type="common">Southern platyfish</name>
    <name type="synonym">Platypoecilus maculatus</name>
    <dbReference type="NCBI Taxonomy" id="8083"/>
    <lineage>
        <taxon>Eukaryota</taxon>
        <taxon>Metazoa</taxon>
        <taxon>Chordata</taxon>
        <taxon>Craniata</taxon>
        <taxon>Vertebrata</taxon>
        <taxon>Euteleostomi</taxon>
        <taxon>Actinopterygii</taxon>
        <taxon>Neopterygii</taxon>
        <taxon>Teleostei</taxon>
        <taxon>Neoteleostei</taxon>
        <taxon>Acanthomorphata</taxon>
        <taxon>Ovalentaria</taxon>
        <taxon>Atherinomorphae</taxon>
        <taxon>Cyprinodontiformes</taxon>
        <taxon>Poeciliidae</taxon>
        <taxon>Poeciliinae</taxon>
        <taxon>Xiphophorus</taxon>
    </lineage>
</organism>
<protein>
    <recommendedName>
        <fullName evidence="14">G-protein coupled receptors family 1 profile domain-containing protein</fullName>
    </recommendedName>
</protein>
<dbReference type="GO" id="GO:0005886">
    <property type="term" value="C:plasma membrane"/>
    <property type="evidence" value="ECO:0007669"/>
    <property type="project" value="UniProtKB-SubCell"/>
</dbReference>
<feature type="transmembrane region" description="Helical" evidence="13">
    <location>
        <begin position="199"/>
        <end position="217"/>
    </location>
</feature>
<evidence type="ECO:0000256" key="12">
    <source>
        <dbReference type="ARBA" id="ARBA00023224"/>
    </source>
</evidence>
<keyword evidence="10" id="KW-0675">Receptor</keyword>
<evidence type="ECO:0000256" key="3">
    <source>
        <dbReference type="ARBA" id="ARBA00022606"/>
    </source>
</evidence>
<dbReference type="OMA" id="CGRTINQ"/>
<keyword evidence="3" id="KW-0716">Sensory transduction</keyword>
<evidence type="ECO:0000256" key="2">
    <source>
        <dbReference type="ARBA" id="ARBA00022475"/>
    </source>
</evidence>
<evidence type="ECO:0000313" key="16">
    <source>
        <dbReference type="Proteomes" id="UP000002852"/>
    </source>
</evidence>
<dbReference type="PRINTS" id="PR00237">
    <property type="entry name" value="GPCRRHODOPSN"/>
</dbReference>
<dbReference type="InterPro" id="IPR052921">
    <property type="entry name" value="GPCR1_Superfamily_Member"/>
</dbReference>
<dbReference type="GO" id="GO:0004984">
    <property type="term" value="F:olfactory receptor activity"/>
    <property type="evidence" value="ECO:0007669"/>
    <property type="project" value="InterPro"/>
</dbReference>
<evidence type="ECO:0000256" key="10">
    <source>
        <dbReference type="ARBA" id="ARBA00023170"/>
    </source>
</evidence>
<dbReference type="PROSITE" id="PS50262">
    <property type="entry name" value="G_PROTEIN_RECEP_F1_2"/>
    <property type="match status" value="1"/>
</dbReference>
<evidence type="ECO:0000256" key="8">
    <source>
        <dbReference type="ARBA" id="ARBA00023136"/>
    </source>
</evidence>
<keyword evidence="11" id="KW-0325">Glycoprotein</keyword>
<feature type="transmembrane region" description="Helical" evidence="13">
    <location>
        <begin position="267"/>
        <end position="287"/>
    </location>
</feature>
<keyword evidence="9" id="KW-1015">Disulfide bond</keyword>
<dbReference type="GO" id="GO:0005549">
    <property type="term" value="F:odorant binding"/>
    <property type="evidence" value="ECO:0007669"/>
    <property type="project" value="TreeGrafter"/>
</dbReference>
<reference evidence="15" key="4">
    <citation type="submission" date="2025-09" db="UniProtKB">
        <authorList>
            <consortium name="Ensembl"/>
        </authorList>
    </citation>
    <scope>IDENTIFICATION</scope>
    <source>
        <strain evidence="15">JP 163 A</strain>
    </source>
</reference>
<dbReference type="GeneTree" id="ENSGT00940000162761"/>
<dbReference type="AlphaFoldDB" id="M4A815"/>
<comment type="subcellular location">
    <subcellularLocation>
        <location evidence="1">Cell membrane</location>
        <topology evidence="1">Multi-pass membrane protein</topology>
    </subcellularLocation>
</comment>
<evidence type="ECO:0000256" key="9">
    <source>
        <dbReference type="ARBA" id="ARBA00023157"/>
    </source>
</evidence>
<dbReference type="SUPFAM" id="SSF81321">
    <property type="entry name" value="Family A G protein-coupled receptor-like"/>
    <property type="match status" value="1"/>
</dbReference>
<accession>M4A815</accession>
<evidence type="ECO:0000259" key="14">
    <source>
        <dbReference type="PROSITE" id="PS50262"/>
    </source>
</evidence>
<keyword evidence="5" id="KW-0552">Olfaction</keyword>
<keyword evidence="7" id="KW-0297">G-protein coupled receptor</keyword>
<dbReference type="Gene3D" id="1.20.1070.10">
    <property type="entry name" value="Rhodopsin 7-helix transmembrane proteins"/>
    <property type="match status" value="1"/>
</dbReference>
<dbReference type="Pfam" id="PF13853">
    <property type="entry name" value="7tm_4"/>
    <property type="match status" value="1"/>
</dbReference>
<evidence type="ECO:0000256" key="6">
    <source>
        <dbReference type="ARBA" id="ARBA00022989"/>
    </source>
</evidence>
<evidence type="ECO:0000256" key="7">
    <source>
        <dbReference type="ARBA" id="ARBA00023040"/>
    </source>
</evidence>
<feature type="transmembrane region" description="Helical" evidence="13">
    <location>
        <begin position="98"/>
        <end position="124"/>
    </location>
</feature>
<keyword evidence="2" id="KW-1003">Cell membrane</keyword>
<feature type="transmembrane region" description="Helical" evidence="13">
    <location>
        <begin position="145"/>
        <end position="166"/>
    </location>
</feature>
<evidence type="ECO:0000256" key="4">
    <source>
        <dbReference type="ARBA" id="ARBA00022692"/>
    </source>
</evidence>
<evidence type="ECO:0000313" key="15">
    <source>
        <dbReference type="Ensembl" id="ENSXMAP00000010609.2"/>
    </source>
</evidence>
<dbReference type="PANTHER" id="PTHR26451:SF889">
    <property type="entry name" value="OLFACTORY RECEPTOR 2A12-LIKE"/>
    <property type="match status" value="1"/>
</dbReference>
<dbReference type="PRINTS" id="PR00245">
    <property type="entry name" value="OLFACTORYR"/>
</dbReference>
<dbReference type="FunFam" id="1.20.1070.10:FF:000024">
    <property type="entry name" value="Olfactory receptor"/>
    <property type="match status" value="1"/>
</dbReference>
<reference evidence="16" key="2">
    <citation type="journal article" date="2013" name="Nat. Genet.">
        <title>The genome of the platyfish, Xiphophorus maculatus, provides insights into evolutionary adaptation and several complex traits.</title>
        <authorList>
            <person name="Schartl M."/>
            <person name="Walter R.B."/>
            <person name="Shen Y."/>
            <person name="Garcia T."/>
            <person name="Catchen J."/>
            <person name="Amores A."/>
            <person name="Braasch I."/>
            <person name="Chalopin D."/>
            <person name="Volff J.N."/>
            <person name="Lesch K.P."/>
            <person name="Bisazza A."/>
            <person name="Minx P."/>
            <person name="Hillier L."/>
            <person name="Wilson R.K."/>
            <person name="Fuerstenberg S."/>
            <person name="Boore J."/>
            <person name="Searle S."/>
            <person name="Postlethwait J.H."/>
            <person name="Warren W.C."/>
        </authorList>
    </citation>
    <scope>NUCLEOTIDE SEQUENCE [LARGE SCALE GENOMIC DNA]</scope>
    <source>
        <strain evidence="16">JP 163 A</strain>
    </source>
</reference>
<dbReference type="InterPro" id="IPR000276">
    <property type="entry name" value="GPCR_Rhodpsn"/>
</dbReference>
<feature type="domain" description="G-protein coupled receptors family 1 profile" evidence="14">
    <location>
        <begin position="45"/>
        <end position="284"/>
    </location>
</feature>
<dbReference type="InParanoid" id="M4A815"/>
<dbReference type="GO" id="GO:0004930">
    <property type="term" value="F:G protein-coupled receptor activity"/>
    <property type="evidence" value="ECO:0007669"/>
    <property type="project" value="UniProtKB-KW"/>
</dbReference>
<dbReference type="Ensembl" id="ENSXMAT00000010623.2">
    <property type="protein sequence ID" value="ENSXMAP00000010609.2"/>
    <property type="gene ID" value="ENSXMAG00000010579.2"/>
</dbReference>
<keyword evidence="16" id="KW-1185">Reference proteome</keyword>
<proteinExistence type="predicted"/>
<name>M4A815_XIPMA</name>
<feature type="transmembrane region" description="Helical" evidence="13">
    <location>
        <begin position="64"/>
        <end position="86"/>
    </location>
</feature>
<evidence type="ECO:0000256" key="5">
    <source>
        <dbReference type="ARBA" id="ARBA00022725"/>
    </source>
</evidence>
<keyword evidence="12" id="KW-0807">Transducer</keyword>
<keyword evidence="8 13" id="KW-0472">Membrane</keyword>
<evidence type="ECO:0000256" key="13">
    <source>
        <dbReference type="SAM" id="Phobius"/>
    </source>
</evidence>
<evidence type="ECO:0000256" key="11">
    <source>
        <dbReference type="ARBA" id="ARBA00023180"/>
    </source>
</evidence>
<feature type="transmembrane region" description="Helical" evidence="13">
    <location>
        <begin position="30"/>
        <end position="52"/>
    </location>
</feature>
<evidence type="ECO:0000256" key="1">
    <source>
        <dbReference type="ARBA" id="ARBA00004651"/>
    </source>
</evidence>
<keyword evidence="4 13" id="KW-0812">Transmembrane</keyword>